<protein>
    <submittedName>
        <fullName evidence="2">Uncharacterized protein</fullName>
    </submittedName>
</protein>
<organism evidence="2 3">
    <name type="scientific">Zasmidium cellare</name>
    <name type="common">Wine cellar mold</name>
    <name type="synonym">Racodium cellare</name>
    <dbReference type="NCBI Taxonomy" id="395010"/>
    <lineage>
        <taxon>Eukaryota</taxon>
        <taxon>Fungi</taxon>
        <taxon>Dikarya</taxon>
        <taxon>Ascomycota</taxon>
        <taxon>Pezizomycotina</taxon>
        <taxon>Dothideomycetes</taxon>
        <taxon>Dothideomycetidae</taxon>
        <taxon>Mycosphaerellales</taxon>
        <taxon>Mycosphaerellaceae</taxon>
        <taxon>Zasmidium</taxon>
    </lineage>
</organism>
<keyword evidence="3" id="KW-1185">Reference proteome</keyword>
<feature type="compositionally biased region" description="Basic and acidic residues" evidence="1">
    <location>
        <begin position="609"/>
        <end position="629"/>
    </location>
</feature>
<evidence type="ECO:0000313" key="3">
    <source>
        <dbReference type="Proteomes" id="UP001305779"/>
    </source>
</evidence>
<dbReference type="InterPro" id="IPR011990">
    <property type="entry name" value="TPR-like_helical_dom_sf"/>
</dbReference>
<accession>A0ABR0E8Z3</accession>
<dbReference type="Proteomes" id="UP001305779">
    <property type="component" value="Unassembled WGS sequence"/>
</dbReference>
<reference evidence="2 3" key="1">
    <citation type="journal article" date="2023" name="G3 (Bethesda)">
        <title>A chromosome-level genome assembly of Zasmidium syzygii isolated from banana leaves.</title>
        <authorList>
            <person name="van Westerhoven A.C."/>
            <person name="Mehrabi R."/>
            <person name="Talebi R."/>
            <person name="Steentjes M.B.F."/>
            <person name="Corcolon B."/>
            <person name="Chong P.A."/>
            <person name="Kema G.H.J."/>
            <person name="Seidl M.F."/>
        </authorList>
    </citation>
    <scope>NUCLEOTIDE SEQUENCE [LARGE SCALE GENOMIC DNA]</scope>
    <source>
        <strain evidence="2 3">P124</strain>
    </source>
</reference>
<sequence length="629" mass="71725">MASSNTHEYGAEHAWDDVMARGKQHAQEAQWELALQAYTTAISLCSTLPSDTARRHRALKDLAYVNRCMGRYEPSLSILDELLPQLPTTDPLRLNITGELGVLYRQLNRLEEARDAFDEQYRLASQLNELQRMCRAVGNLGMVNSQLSQRDHDPELLDLATKQLQERVRLAQDLRNASAGDPTKASKYDYYTILKAIGLSRLSICYSAQGENDRAIATALEAVQLETEERPFNDSSVEAISRFSYGRALYRAGRHQEALEQFDLPKKCSPAVAFCKEPSTEHCEYLQELLDAGAEMDTPDEHGYHALDYAVFNGNDAAQHTIYIFLARRMARDSTANVSERFKQRLEEARLRKHYREIFQDQMRPILLGRKPDSLHRIRQTYASAIDKDIDLSKTFDALKLIKYTDFLAFNRFPRSSDGLTQTFNPSANDASTQHIVFISYRWVNPDPWARYPDNAENKQYHRILHALSEYLKINPSINPTNLAIWIDFACINQDDPMPGISALPFIIAQCDALISLVDEEYHSRAWCSVEVMMVQALREAYGVHQWFEDRDGEGGLRRGSGELRTEPGGKKLGVEGDRERSLVAIDFSPTLTLTLTPRLTLKITPNYSKDHPKAHSEDHSKDHRLLHF</sequence>
<evidence type="ECO:0000256" key="1">
    <source>
        <dbReference type="SAM" id="MobiDB-lite"/>
    </source>
</evidence>
<dbReference type="SMART" id="SM00028">
    <property type="entry name" value="TPR"/>
    <property type="match status" value="4"/>
</dbReference>
<proteinExistence type="predicted"/>
<dbReference type="InterPro" id="IPR019734">
    <property type="entry name" value="TPR_rpt"/>
</dbReference>
<gene>
    <name evidence="2" type="ORF">PRZ48_010555</name>
</gene>
<name>A0ABR0E8Z3_ZASCE</name>
<comment type="caution">
    <text evidence="2">The sequence shown here is derived from an EMBL/GenBank/DDBJ whole genome shotgun (WGS) entry which is preliminary data.</text>
</comment>
<dbReference type="EMBL" id="JAXOVC010000008">
    <property type="protein sequence ID" value="KAK4497900.1"/>
    <property type="molecule type" value="Genomic_DNA"/>
</dbReference>
<feature type="region of interest" description="Disordered" evidence="1">
    <location>
        <begin position="607"/>
        <end position="629"/>
    </location>
</feature>
<dbReference type="SUPFAM" id="SSF48452">
    <property type="entry name" value="TPR-like"/>
    <property type="match status" value="2"/>
</dbReference>
<dbReference type="Gene3D" id="1.25.40.10">
    <property type="entry name" value="Tetratricopeptide repeat domain"/>
    <property type="match status" value="2"/>
</dbReference>
<evidence type="ECO:0000313" key="2">
    <source>
        <dbReference type="EMBL" id="KAK4497900.1"/>
    </source>
</evidence>